<proteinExistence type="predicted"/>
<evidence type="ECO:0000256" key="1">
    <source>
        <dbReference type="SAM" id="MobiDB-lite"/>
    </source>
</evidence>
<protein>
    <submittedName>
        <fullName evidence="2">Uncharacterized protein</fullName>
    </submittedName>
</protein>
<name>A0A077LU28_9MICO</name>
<evidence type="ECO:0000313" key="2">
    <source>
        <dbReference type="EMBL" id="CCH76956.1"/>
    </source>
</evidence>
<keyword evidence="3" id="KW-1185">Reference proteome</keyword>
<sequence>MLDDLRSVSPSMRMDLTEALRRSATR</sequence>
<dbReference type="STRING" id="1194083.BN12_1560016"/>
<dbReference type="Proteomes" id="UP000035721">
    <property type="component" value="Unassembled WGS sequence"/>
</dbReference>
<organism evidence="2 3">
    <name type="scientific">Nostocoides japonicum T1-X7</name>
    <dbReference type="NCBI Taxonomy" id="1194083"/>
    <lineage>
        <taxon>Bacteria</taxon>
        <taxon>Bacillati</taxon>
        <taxon>Actinomycetota</taxon>
        <taxon>Actinomycetes</taxon>
        <taxon>Micrococcales</taxon>
        <taxon>Intrasporangiaceae</taxon>
        <taxon>Nostocoides</taxon>
    </lineage>
</organism>
<reference evidence="2 3" key="1">
    <citation type="journal article" date="2013" name="ISME J.">
        <title>A metabolic model for members of the genus Tetrasphaera involved in enhanced biological phosphorus removal.</title>
        <authorList>
            <person name="Kristiansen R."/>
            <person name="Nguyen H.T.T."/>
            <person name="Saunders A.M."/>
            <person name="Nielsen J.L."/>
            <person name="Wimmer R."/>
            <person name="Le V.Q."/>
            <person name="McIlroy S.J."/>
            <person name="Petrovski S."/>
            <person name="Seviour R.J."/>
            <person name="Calteau A."/>
            <person name="Nielsen K.L."/>
            <person name="Nielsen P.H."/>
        </authorList>
    </citation>
    <scope>NUCLEOTIDE SEQUENCE [LARGE SCALE GENOMIC DNA]</scope>
    <source>
        <strain evidence="2 3">T1-X7</strain>
    </source>
</reference>
<feature type="compositionally biased region" description="Basic and acidic residues" evidence="1">
    <location>
        <begin position="15"/>
        <end position="26"/>
    </location>
</feature>
<dbReference type="AlphaFoldDB" id="A0A077LU28"/>
<evidence type="ECO:0000313" key="3">
    <source>
        <dbReference type="Proteomes" id="UP000035721"/>
    </source>
</evidence>
<comment type="caution">
    <text evidence="2">The sequence shown here is derived from an EMBL/GenBank/DDBJ whole genome shotgun (WGS) entry which is preliminary data.</text>
</comment>
<feature type="region of interest" description="Disordered" evidence="1">
    <location>
        <begin position="1"/>
        <end position="26"/>
    </location>
</feature>
<accession>A0A077LU28</accession>
<dbReference type="EMBL" id="CAJB01000064">
    <property type="protein sequence ID" value="CCH76956.1"/>
    <property type="molecule type" value="Genomic_DNA"/>
</dbReference>
<gene>
    <name evidence="2" type="ORF">BN12_1560016</name>
</gene>